<evidence type="ECO:0000313" key="1">
    <source>
        <dbReference type="EMBL" id="MBW0528436.1"/>
    </source>
</evidence>
<name>A0A9Q3EUA2_9BASI</name>
<reference evidence="1" key="1">
    <citation type="submission" date="2021-03" db="EMBL/GenBank/DDBJ databases">
        <title>Draft genome sequence of rust myrtle Austropuccinia psidii MF-1, a brazilian biotype.</title>
        <authorList>
            <person name="Quecine M.C."/>
            <person name="Pachon D.M.R."/>
            <person name="Bonatelli M.L."/>
            <person name="Correr F.H."/>
            <person name="Franceschini L.M."/>
            <person name="Leite T.F."/>
            <person name="Margarido G.R.A."/>
            <person name="Almeida C.A."/>
            <person name="Ferrarezi J.A."/>
            <person name="Labate C.A."/>
        </authorList>
    </citation>
    <scope>NUCLEOTIDE SEQUENCE</scope>
    <source>
        <strain evidence="1">MF-1</strain>
    </source>
</reference>
<evidence type="ECO:0008006" key="3">
    <source>
        <dbReference type="Google" id="ProtNLM"/>
    </source>
</evidence>
<protein>
    <recommendedName>
        <fullName evidence="3">Chromo domain-containing protein</fullName>
    </recommendedName>
</protein>
<comment type="caution">
    <text evidence="1">The sequence shown here is derived from an EMBL/GenBank/DDBJ whole genome shotgun (WGS) entry which is preliminary data.</text>
</comment>
<dbReference type="OrthoDB" id="4360000at2759"/>
<dbReference type="EMBL" id="AVOT02034356">
    <property type="protein sequence ID" value="MBW0528436.1"/>
    <property type="molecule type" value="Genomic_DNA"/>
</dbReference>
<evidence type="ECO:0000313" key="2">
    <source>
        <dbReference type="Proteomes" id="UP000765509"/>
    </source>
</evidence>
<organism evidence="1 2">
    <name type="scientific">Austropuccinia psidii MF-1</name>
    <dbReference type="NCBI Taxonomy" id="1389203"/>
    <lineage>
        <taxon>Eukaryota</taxon>
        <taxon>Fungi</taxon>
        <taxon>Dikarya</taxon>
        <taxon>Basidiomycota</taxon>
        <taxon>Pucciniomycotina</taxon>
        <taxon>Pucciniomycetes</taxon>
        <taxon>Pucciniales</taxon>
        <taxon>Sphaerophragmiaceae</taxon>
        <taxon>Austropuccinia</taxon>
    </lineage>
</organism>
<sequence>MRDSLVGLLNIIKLIGKNAVETGEEKFPSKKKATTAPDIVGVEASPGPLKKIIKARKITINGIDQIQYFVRFKNQTADKDKWLAEDYIPDGNLHLRRFRASRRTEKSHKL</sequence>
<keyword evidence="2" id="KW-1185">Reference proteome</keyword>
<accession>A0A9Q3EUA2</accession>
<dbReference type="Proteomes" id="UP000765509">
    <property type="component" value="Unassembled WGS sequence"/>
</dbReference>
<dbReference type="AlphaFoldDB" id="A0A9Q3EUA2"/>
<proteinExistence type="predicted"/>
<gene>
    <name evidence="1" type="ORF">O181_068151</name>
</gene>